<proteinExistence type="predicted"/>
<gene>
    <name evidence="1" type="ORF">MENTE1834_LOCUS97</name>
</gene>
<protein>
    <submittedName>
        <fullName evidence="1">Uncharacterized protein</fullName>
    </submittedName>
</protein>
<dbReference type="EMBL" id="CAVMJV010000001">
    <property type="protein sequence ID" value="CAK5005986.1"/>
    <property type="molecule type" value="Genomic_DNA"/>
</dbReference>
<name>A0ACB0XK97_MELEN</name>
<comment type="caution">
    <text evidence="1">The sequence shown here is derived from an EMBL/GenBank/DDBJ whole genome shotgun (WGS) entry which is preliminary data.</text>
</comment>
<evidence type="ECO:0000313" key="1">
    <source>
        <dbReference type="EMBL" id="CAK5005986.1"/>
    </source>
</evidence>
<evidence type="ECO:0000313" key="2">
    <source>
        <dbReference type="Proteomes" id="UP001497535"/>
    </source>
</evidence>
<accession>A0ACB0XK97</accession>
<organism evidence="1 2">
    <name type="scientific">Meloidogyne enterolobii</name>
    <name type="common">Root-knot nematode worm</name>
    <name type="synonym">Meloidogyne mayaguensis</name>
    <dbReference type="NCBI Taxonomy" id="390850"/>
    <lineage>
        <taxon>Eukaryota</taxon>
        <taxon>Metazoa</taxon>
        <taxon>Ecdysozoa</taxon>
        <taxon>Nematoda</taxon>
        <taxon>Chromadorea</taxon>
        <taxon>Rhabditida</taxon>
        <taxon>Tylenchina</taxon>
        <taxon>Tylenchomorpha</taxon>
        <taxon>Tylenchoidea</taxon>
        <taxon>Meloidogynidae</taxon>
        <taxon>Meloidogyninae</taxon>
        <taxon>Meloidogyne</taxon>
    </lineage>
</organism>
<keyword evidence="2" id="KW-1185">Reference proteome</keyword>
<dbReference type="Proteomes" id="UP001497535">
    <property type="component" value="Unassembled WGS sequence"/>
</dbReference>
<sequence length="60" mass="7152">MIKSMLFLIPLLTYQQNLKILESCLREYFISQIAMENYLWKGLSHFSKNLETTHLVNTNM</sequence>
<reference evidence="1" key="1">
    <citation type="submission" date="2023-11" db="EMBL/GenBank/DDBJ databases">
        <authorList>
            <person name="Poullet M."/>
        </authorList>
    </citation>
    <scope>NUCLEOTIDE SEQUENCE</scope>
    <source>
        <strain evidence="1">E1834</strain>
    </source>
</reference>